<gene>
    <name evidence="1" type="ORF">CRV06_00200</name>
</gene>
<protein>
    <submittedName>
        <fullName evidence="1">Uncharacterized protein</fullName>
    </submittedName>
</protein>
<dbReference type="AlphaFoldDB" id="A0A4Q0Y4Z8"/>
<organism evidence="1 2">
    <name type="scientific">Halarcobacter anaerophilus</name>
    <dbReference type="NCBI Taxonomy" id="877500"/>
    <lineage>
        <taxon>Bacteria</taxon>
        <taxon>Pseudomonadati</taxon>
        <taxon>Campylobacterota</taxon>
        <taxon>Epsilonproteobacteria</taxon>
        <taxon>Campylobacterales</taxon>
        <taxon>Arcobacteraceae</taxon>
        <taxon>Halarcobacter</taxon>
    </lineage>
</organism>
<keyword evidence="2" id="KW-1185">Reference proteome</keyword>
<accession>A0A4Q0Y4Z8</accession>
<comment type="caution">
    <text evidence="1">The sequence shown here is derived from an EMBL/GenBank/DDBJ whole genome shotgun (WGS) entry which is preliminary data.</text>
</comment>
<name>A0A4Q0Y4Z8_9BACT</name>
<sequence length="187" mass="22148">MLNNDTLINIDDNYEELKIFNENKNLIIIKKFENIDNLKKQWQDVQDFVAGKIQANLSAYNLEQNLMWNMYIIFLVNKKVDKKLINDIESNKFCCKKYIVYTKDLENNDGIKKDLEKQVPLFSKFDFSGDILAISNDQSVKQKIFKYSEKSKVLESFTLTENIQNIIESEKIKNHIDKLLEEYNDEN</sequence>
<evidence type="ECO:0000313" key="1">
    <source>
        <dbReference type="EMBL" id="RXJ64414.1"/>
    </source>
</evidence>
<proteinExistence type="predicted"/>
<dbReference type="EMBL" id="PDKO01000001">
    <property type="protein sequence ID" value="RXJ64414.1"/>
    <property type="molecule type" value="Genomic_DNA"/>
</dbReference>
<dbReference type="Pfam" id="PF20289">
    <property type="entry name" value="MComp1"/>
    <property type="match status" value="1"/>
</dbReference>
<dbReference type="InterPro" id="IPR046905">
    <property type="entry name" value="ABC-3C_MC1"/>
</dbReference>
<dbReference type="RefSeq" id="WP_129080855.1">
    <property type="nucleotide sequence ID" value="NZ_CP041070.1"/>
</dbReference>
<reference evidence="1 2" key="1">
    <citation type="submission" date="2017-10" db="EMBL/GenBank/DDBJ databases">
        <title>Genomics of the genus Arcobacter.</title>
        <authorList>
            <person name="Perez-Cataluna A."/>
            <person name="Figueras M.J."/>
        </authorList>
    </citation>
    <scope>NUCLEOTIDE SEQUENCE [LARGE SCALE GENOMIC DNA]</scope>
    <source>
        <strain evidence="1 2">DSM 24636</strain>
    </source>
</reference>
<evidence type="ECO:0000313" key="2">
    <source>
        <dbReference type="Proteomes" id="UP000290191"/>
    </source>
</evidence>
<dbReference type="Proteomes" id="UP000290191">
    <property type="component" value="Unassembled WGS sequence"/>
</dbReference>